<dbReference type="RefSeq" id="WP_153406334.1">
    <property type="nucleotide sequence ID" value="NZ_ML762444.1"/>
</dbReference>
<dbReference type="GO" id="GO:0009234">
    <property type="term" value="P:menaquinone biosynthetic process"/>
    <property type="evidence" value="ECO:0007669"/>
    <property type="project" value="UniProtKB-UniRule"/>
</dbReference>
<dbReference type="EMBL" id="WEID01000095">
    <property type="protein sequence ID" value="KAB8127149.1"/>
    <property type="molecule type" value="Genomic_DNA"/>
</dbReference>
<keyword evidence="9" id="KW-1185">Reference proteome</keyword>
<dbReference type="Pfam" id="PF13378">
    <property type="entry name" value="MR_MLE_C"/>
    <property type="match status" value="1"/>
</dbReference>
<evidence type="ECO:0000256" key="6">
    <source>
        <dbReference type="NCBIfam" id="TIGR01928"/>
    </source>
</evidence>
<evidence type="ECO:0000256" key="1">
    <source>
        <dbReference type="ARBA" id="ARBA00001968"/>
    </source>
</evidence>
<dbReference type="SUPFAM" id="SSF51604">
    <property type="entry name" value="Enolase C-terminal domain-like"/>
    <property type="match status" value="1"/>
</dbReference>
<proteinExistence type="predicted"/>
<dbReference type="UniPathway" id="UPA00079"/>
<dbReference type="NCBIfam" id="TIGR01928">
    <property type="entry name" value="menC_lowGC_arch"/>
    <property type="match status" value="1"/>
</dbReference>
<dbReference type="GO" id="GO:0043748">
    <property type="term" value="F:O-succinylbenzoate synthase activity"/>
    <property type="evidence" value="ECO:0007669"/>
    <property type="project" value="UniProtKB-EC"/>
</dbReference>
<dbReference type="GO" id="GO:0016854">
    <property type="term" value="F:racemase and epimerase activity"/>
    <property type="evidence" value="ECO:0007669"/>
    <property type="project" value="UniProtKB-ARBA"/>
</dbReference>
<gene>
    <name evidence="8" type="primary">menC</name>
    <name evidence="8" type="ORF">F9U64_18300</name>
</gene>
<dbReference type="SUPFAM" id="SSF54826">
    <property type="entry name" value="Enolase N-terminal domain-like"/>
    <property type="match status" value="1"/>
</dbReference>
<dbReference type="AlphaFoldDB" id="A0A7C8GRI7"/>
<protein>
    <recommendedName>
        <fullName evidence="5 6">o-succinylbenzoate synthase</fullName>
        <ecNumber evidence="5 6">4.2.1.113</ecNumber>
    </recommendedName>
</protein>
<name>A0A7C8GRI7_9BACI</name>
<dbReference type="SFLD" id="SFLDS00001">
    <property type="entry name" value="Enolase"/>
    <property type="match status" value="1"/>
</dbReference>
<evidence type="ECO:0000256" key="3">
    <source>
        <dbReference type="ARBA" id="ARBA00022842"/>
    </source>
</evidence>
<keyword evidence="3" id="KW-0460">Magnesium</keyword>
<evidence type="ECO:0000259" key="7">
    <source>
        <dbReference type="SMART" id="SM00922"/>
    </source>
</evidence>
<dbReference type="InterPro" id="IPR013341">
    <property type="entry name" value="Mandelate_racemase_N_dom"/>
</dbReference>
<dbReference type="InterPro" id="IPR029017">
    <property type="entry name" value="Enolase-like_N"/>
</dbReference>
<keyword evidence="2" id="KW-0479">Metal-binding</keyword>
<evidence type="ECO:0000256" key="4">
    <source>
        <dbReference type="ARBA" id="ARBA00023239"/>
    </source>
</evidence>
<dbReference type="InterPro" id="IPR010197">
    <property type="entry name" value="OSBS/NAAAR"/>
</dbReference>
<dbReference type="PANTHER" id="PTHR48073:SF5">
    <property type="entry name" value="O-SUCCINYLBENZOATE SYNTHASE"/>
    <property type="match status" value="1"/>
</dbReference>
<sequence length="371" mass="41872">MIQVQQLILHRLKMPLLQPFANSRHTVTSKDFYIIELIDQDGYRGYGETVAFDSPWYTEETTSTARETIERELAPLLKEPIDHPSTFTTTRTNKIRRHHMAKYSIEGALWDLYAKRQNKPLYKAIGSNRNQIEVGAAIGRKKDIPTLLDAIRTAAHNGYKRIKLKIGRENDIHILDAVRSHFPKLPLMVDANSAYSLNDIDHLKQFDQFQLMMIEQPFAHDDFVDHAKLAQTIETPICLDESIHTLADARTAIALNSCQIISIKLGRVGGFHNALAINSLCQEHHIPTWSGGMLEAGVGRAQSLAMATMPNFIFPADQAASDRYWQNDIITPAITAQSGTITLPDKPGIGYEIDQEALEFFRTERKSIPIT</sequence>
<dbReference type="PANTHER" id="PTHR48073">
    <property type="entry name" value="O-SUCCINYLBENZOATE SYNTHASE-RELATED"/>
    <property type="match status" value="1"/>
</dbReference>
<dbReference type="Gene3D" id="3.20.20.120">
    <property type="entry name" value="Enolase-like C-terminal domain"/>
    <property type="match status" value="1"/>
</dbReference>
<dbReference type="CDD" id="cd03317">
    <property type="entry name" value="NAAAR"/>
    <property type="match status" value="1"/>
</dbReference>
<evidence type="ECO:0000313" key="9">
    <source>
        <dbReference type="Proteomes" id="UP000480246"/>
    </source>
</evidence>
<keyword evidence="4 8" id="KW-0456">Lyase</keyword>
<dbReference type="OrthoDB" id="9774531at2"/>
<dbReference type="SFLD" id="SFLDG00180">
    <property type="entry name" value="muconate_cycloisomerase"/>
    <property type="match status" value="1"/>
</dbReference>
<dbReference type="UniPathway" id="UPA01057">
    <property type="reaction ID" value="UER00165"/>
</dbReference>
<reference evidence="8 9" key="1">
    <citation type="submission" date="2019-10" db="EMBL/GenBank/DDBJ databases">
        <title>Gracilibacillus sp. nov. isolated from rice seeds.</title>
        <authorList>
            <person name="He S."/>
        </authorList>
    </citation>
    <scope>NUCLEOTIDE SEQUENCE [LARGE SCALE GENOMIC DNA]</scope>
    <source>
        <strain evidence="8 9">TD8</strain>
    </source>
</reference>
<dbReference type="InterPro" id="IPR013342">
    <property type="entry name" value="Mandelate_racemase_C"/>
</dbReference>
<dbReference type="InterPro" id="IPR036849">
    <property type="entry name" value="Enolase-like_C_sf"/>
</dbReference>
<organism evidence="8 9">
    <name type="scientific">Gracilibacillus oryzae</name>
    <dbReference type="NCBI Taxonomy" id="1672701"/>
    <lineage>
        <taxon>Bacteria</taxon>
        <taxon>Bacillati</taxon>
        <taxon>Bacillota</taxon>
        <taxon>Bacilli</taxon>
        <taxon>Bacillales</taxon>
        <taxon>Bacillaceae</taxon>
        <taxon>Gracilibacillus</taxon>
    </lineage>
</organism>
<evidence type="ECO:0000256" key="5">
    <source>
        <dbReference type="ARBA" id="ARBA00029491"/>
    </source>
</evidence>
<accession>A0A7C8GRI7</accession>
<dbReference type="SMART" id="SM00922">
    <property type="entry name" value="MR_MLE"/>
    <property type="match status" value="1"/>
</dbReference>
<feature type="domain" description="Mandelate racemase/muconate lactonizing enzyme C-terminal" evidence="7">
    <location>
        <begin position="144"/>
        <end position="236"/>
    </location>
</feature>
<dbReference type="SFLD" id="SFLDF00009">
    <property type="entry name" value="o-succinylbenzoate_synthase"/>
    <property type="match status" value="1"/>
</dbReference>
<evidence type="ECO:0000256" key="2">
    <source>
        <dbReference type="ARBA" id="ARBA00022723"/>
    </source>
</evidence>
<dbReference type="Proteomes" id="UP000480246">
    <property type="component" value="Unassembled WGS sequence"/>
</dbReference>
<comment type="cofactor">
    <cofactor evidence="1">
        <name>a divalent metal cation</name>
        <dbReference type="ChEBI" id="CHEBI:60240"/>
    </cofactor>
</comment>
<dbReference type="EC" id="4.2.1.113" evidence="5 6"/>
<evidence type="ECO:0000313" key="8">
    <source>
        <dbReference type="EMBL" id="KAB8127149.1"/>
    </source>
</evidence>
<dbReference type="Pfam" id="PF02746">
    <property type="entry name" value="MR_MLE_N"/>
    <property type="match status" value="1"/>
</dbReference>
<dbReference type="Gene3D" id="3.30.390.10">
    <property type="entry name" value="Enolase-like, N-terminal domain"/>
    <property type="match status" value="1"/>
</dbReference>
<dbReference type="InterPro" id="IPR029065">
    <property type="entry name" value="Enolase_C-like"/>
</dbReference>
<comment type="caution">
    <text evidence="8">The sequence shown here is derived from an EMBL/GenBank/DDBJ whole genome shotgun (WGS) entry which is preliminary data.</text>
</comment>
<dbReference type="GO" id="GO:0046872">
    <property type="term" value="F:metal ion binding"/>
    <property type="evidence" value="ECO:0007669"/>
    <property type="project" value="UniProtKB-KW"/>
</dbReference>